<name>A0A7S1E644_HEMAN</name>
<sequence>MDKMGHAGPDDSKRRFVVSFFMADSTIAVYEPPVSNSGFVGGKFLERQKIRKHGTGQHESVYLSEEDVLVDLPATIWINGYPMMLLECDRFTLRYRNKGNIASLLSIDSVHEKIKHAVGDGLDGIRANMADSDATGNGEIYLDSFVQALDKYDTQLDEDEIMALVQHWDTERNGLVKFDDFLRAVADA</sequence>
<evidence type="ECO:0000256" key="4">
    <source>
        <dbReference type="ARBA" id="ARBA00022846"/>
    </source>
</evidence>
<keyword evidence="5" id="KW-0969">Cilium</keyword>
<feature type="domain" description="EF-hand" evidence="8">
    <location>
        <begin position="156"/>
        <end position="188"/>
    </location>
</feature>
<dbReference type="Gene3D" id="2.30.29.170">
    <property type="match status" value="1"/>
</dbReference>
<gene>
    <name evidence="10" type="ORF">HAND00432_LOCUS18484</name>
</gene>
<dbReference type="PANTHER" id="PTHR12086">
    <property type="entry name" value="EF-HAND DOMAIN C-TERMINAL CONTAINING PROTEIN"/>
    <property type="match status" value="1"/>
</dbReference>
<evidence type="ECO:0000256" key="1">
    <source>
        <dbReference type="ARBA" id="ARBA00004611"/>
    </source>
</evidence>
<comment type="subcellular location">
    <subcellularLocation>
        <location evidence="1">Cytoplasm</location>
        <location evidence="1">Cytoskeleton</location>
        <location evidence="1">Flagellum axoneme</location>
    </subcellularLocation>
</comment>
<evidence type="ECO:0000256" key="2">
    <source>
        <dbReference type="ARBA" id="ARBA00022490"/>
    </source>
</evidence>
<proteinExistence type="predicted"/>
<evidence type="ECO:0000256" key="6">
    <source>
        <dbReference type="ARBA" id="ARBA00023212"/>
    </source>
</evidence>
<accession>A0A7S1E644</accession>
<dbReference type="InterPro" id="IPR002048">
    <property type="entry name" value="EF_hand_dom"/>
</dbReference>
<dbReference type="InterPro" id="IPR011992">
    <property type="entry name" value="EF-hand-dom_pair"/>
</dbReference>
<dbReference type="InterPro" id="IPR006602">
    <property type="entry name" value="DM10_dom"/>
</dbReference>
<evidence type="ECO:0000256" key="7">
    <source>
        <dbReference type="ARBA" id="ARBA00023273"/>
    </source>
</evidence>
<keyword evidence="7" id="KW-0966">Cell projection</keyword>
<evidence type="ECO:0000259" key="9">
    <source>
        <dbReference type="PROSITE" id="PS51336"/>
    </source>
</evidence>
<reference evidence="10" key="1">
    <citation type="submission" date="2021-01" db="EMBL/GenBank/DDBJ databases">
        <authorList>
            <person name="Corre E."/>
            <person name="Pelletier E."/>
            <person name="Niang G."/>
            <person name="Scheremetjew M."/>
            <person name="Finn R."/>
            <person name="Kale V."/>
            <person name="Holt S."/>
            <person name="Cochrane G."/>
            <person name="Meng A."/>
            <person name="Brown T."/>
            <person name="Cohen L."/>
        </authorList>
    </citation>
    <scope>NUCLEOTIDE SEQUENCE</scope>
    <source>
        <strain evidence="10">CCMP644</strain>
    </source>
</reference>
<dbReference type="AlphaFoldDB" id="A0A7S1E644"/>
<dbReference type="PROSITE" id="PS50222">
    <property type="entry name" value="EF_HAND_2"/>
    <property type="match status" value="1"/>
</dbReference>
<evidence type="ECO:0000259" key="8">
    <source>
        <dbReference type="PROSITE" id="PS50222"/>
    </source>
</evidence>
<keyword evidence="3" id="KW-0677">Repeat</keyword>
<evidence type="ECO:0000256" key="5">
    <source>
        <dbReference type="ARBA" id="ARBA00023069"/>
    </source>
</evidence>
<dbReference type="SMART" id="SM00676">
    <property type="entry name" value="DM10"/>
    <property type="match status" value="1"/>
</dbReference>
<evidence type="ECO:0000313" key="10">
    <source>
        <dbReference type="EMBL" id="CAD8967323.1"/>
    </source>
</evidence>
<dbReference type="EMBL" id="HBFX01030646">
    <property type="protein sequence ID" value="CAD8967323.1"/>
    <property type="molecule type" value="Transcribed_RNA"/>
</dbReference>
<dbReference type="Gene3D" id="1.10.238.10">
    <property type="entry name" value="EF-hand"/>
    <property type="match status" value="1"/>
</dbReference>
<evidence type="ECO:0000256" key="3">
    <source>
        <dbReference type="ARBA" id="ARBA00022737"/>
    </source>
</evidence>
<dbReference type="GO" id="GO:0005509">
    <property type="term" value="F:calcium ion binding"/>
    <property type="evidence" value="ECO:0007669"/>
    <property type="project" value="InterPro"/>
</dbReference>
<evidence type="ECO:0008006" key="11">
    <source>
        <dbReference type="Google" id="ProtNLM"/>
    </source>
</evidence>
<feature type="domain" description="DM10" evidence="9">
    <location>
        <begin position="1"/>
        <end position="100"/>
    </location>
</feature>
<keyword evidence="6" id="KW-0206">Cytoskeleton</keyword>
<dbReference type="PROSITE" id="PS51336">
    <property type="entry name" value="DM10"/>
    <property type="match status" value="1"/>
</dbReference>
<dbReference type="Pfam" id="PF06565">
    <property type="entry name" value="DM10_dom"/>
    <property type="match status" value="1"/>
</dbReference>
<protein>
    <recommendedName>
        <fullName evidence="11">EF-hand domain-containing protein</fullName>
    </recommendedName>
</protein>
<keyword evidence="2" id="KW-0963">Cytoplasm</keyword>
<organism evidence="10">
    <name type="scientific">Hemiselmis andersenii</name>
    <name type="common">Cryptophyte alga</name>
    <dbReference type="NCBI Taxonomy" id="464988"/>
    <lineage>
        <taxon>Eukaryota</taxon>
        <taxon>Cryptophyceae</taxon>
        <taxon>Cryptomonadales</taxon>
        <taxon>Hemiselmidaceae</taxon>
        <taxon>Hemiselmis</taxon>
    </lineage>
</organism>
<dbReference type="SUPFAM" id="SSF47473">
    <property type="entry name" value="EF-hand"/>
    <property type="match status" value="1"/>
</dbReference>
<keyword evidence="4" id="KW-0282">Flagellum</keyword>
<dbReference type="InterPro" id="IPR040193">
    <property type="entry name" value="EFHC1/EFHC2/EFHB"/>
</dbReference>